<comment type="caution">
    <text evidence="1">The sequence shown here is derived from an EMBL/GenBank/DDBJ whole genome shotgun (WGS) entry which is preliminary data.</text>
</comment>
<proteinExistence type="predicted"/>
<protein>
    <submittedName>
        <fullName evidence="1">Uncharacterized protein</fullName>
    </submittedName>
</protein>
<gene>
    <name evidence="1" type="ORF">LCGC14_1125050</name>
</gene>
<name>A0A0F9M2V0_9ZZZZ</name>
<accession>A0A0F9M2V0</accession>
<feature type="non-terminal residue" evidence="1">
    <location>
        <position position="179"/>
    </location>
</feature>
<sequence length="179" mass="19029">MADPYVRQARGVFTGTVGSTALSAGDPVYFDGTDWELADASDNTKFAEAIATNNYVSGEIGTFCVSCIVVDIDAPYTQGDNYFLSETAGAVPTATRPTAKASLRQVVGFGLSTSELRMGILPVREQHMWVNTQSSLVAAEITIVLDSGNFAGPYSNADGEVVYLTFACPQNCVGIEYAR</sequence>
<organism evidence="1">
    <name type="scientific">marine sediment metagenome</name>
    <dbReference type="NCBI Taxonomy" id="412755"/>
    <lineage>
        <taxon>unclassified sequences</taxon>
        <taxon>metagenomes</taxon>
        <taxon>ecological metagenomes</taxon>
    </lineage>
</organism>
<dbReference type="AlphaFoldDB" id="A0A0F9M2V0"/>
<evidence type="ECO:0000313" key="1">
    <source>
        <dbReference type="EMBL" id="KKN01700.1"/>
    </source>
</evidence>
<dbReference type="EMBL" id="LAZR01005233">
    <property type="protein sequence ID" value="KKN01700.1"/>
    <property type="molecule type" value="Genomic_DNA"/>
</dbReference>
<reference evidence="1" key="1">
    <citation type="journal article" date="2015" name="Nature">
        <title>Complex archaea that bridge the gap between prokaryotes and eukaryotes.</title>
        <authorList>
            <person name="Spang A."/>
            <person name="Saw J.H."/>
            <person name="Jorgensen S.L."/>
            <person name="Zaremba-Niedzwiedzka K."/>
            <person name="Martijn J."/>
            <person name="Lind A.E."/>
            <person name="van Eijk R."/>
            <person name="Schleper C."/>
            <person name="Guy L."/>
            <person name="Ettema T.J."/>
        </authorList>
    </citation>
    <scope>NUCLEOTIDE SEQUENCE</scope>
</reference>